<name>A0A6U5HUZ6_9STRA</name>
<accession>A0A6U5HUZ6</accession>
<evidence type="ECO:0000313" key="2">
    <source>
        <dbReference type="EMBL" id="CAD9276016.1"/>
    </source>
</evidence>
<reference evidence="1" key="1">
    <citation type="submission" date="2021-01" db="EMBL/GenBank/DDBJ databases">
        <authorList>
            <person name="Corre E."/>
            <person name="Pelletier E."/>
            <person name="Niang G."/>
            <person name="Scheremetjew M."/>
            <person name="Finn R."/>
            <person name="Kale V."/>
            <person name="Holt S."/>
            <person name="Cochrane G."/>
            <person name="Meng A."/>
            <person name="Brown T."/>
            <person name="Cohen L."/>
        </authorList>
    </citation>
    <scope>NUCLEOTIDE SEQUENCE</scope>
    <source>
        <strain evidence="1">CCMP 410</strain>
    </source>
</reference>
<dbReference type="AlphaFoldDB" id="A0A6U5HUZ6"/>
<gene>
    <name evidence="1" type="ORF">GOCE00092_LOCUS4923</name>
    <name evidence="2" type="ORF">GOCE00092_LOCUS4924</name>
</gene>
<protein>
    <submittedName>
        <fullName evidence="1">Uncharacterized protein</fullName>
    </submittedName>
</protein>
<evidence type="ECO:0000313" key="1">
    <source>
        <dbReference type="EMBL" id="CAD9276015.1"/>
    </source>
</evidence>
<organism evidence="1">
    <name type="scientific">Grammatophora oceanica</name>
    <dbReference type="NCBI Taxonomy" id="210454"/>
    <lineage>
        <taxon>Eukaryota</taxon>
        <taxon>Sar</taxon>
        <taxon>Stramenopiles</taxon>
        <taxon>Ochrophyta</taxon>
        <taxon>Bacillariophyta</taxon>
        <taxon>Fragilariophyceae</taxon>
        <taxon>Fragilariophycidae</taxon>
        <taxon>Rhabdonematales</taxon>
        <taxon>Grammatophoraceae</taxon>
        <taxon>Grammatophora</taxon>
    </lineage>
</organism>
<sequence length="128" mass="14936">MEEGGPHLPEFSSTDRDHLSLLSFRRVSSTKFLCRTKKAFGVDRQIPPSSSRHIHHIHLTMLFCNLKAVDRRLDIFSSRTTNQSVDGACLSLLLFYGTDDDFRCRHQHIFVRQTCLSLSLSRYFHYFE</sequence>
<dbReference type="EMBL" id="HBGK01009428">
    <property type="protein sequence ID" value="CAD9276016.1"/>
    <property type="molecule type" value="Transcribed_RNA"/>
</dbReference>
<proteinExistence type="predicted"/>
<dbReference type="EMBL" id="HBGK01009427">
    <property type="protein sequence ID" value="CAD9276015.1"/>
    <property type="molecule type" value="Transcribed_RNA"/>
</dbReference>